<dbReference type="SMART" id="SM00194">
    <property type="entry name" value="PTPc"/>
    <property type="match status" value="1"/>
</dbReference>
<accession>A0A820QCP6</accession>
<proteinExistence type="predicted"/>
<dbReference type="PANTHER" id="PTHR19134:SF449">
    <property type="entry name" value="TYROSINE-PROTEIN PHOSPHATASE 1"/>
    <property type="match status" value="1"/>
</dbReference>
<dbReference type="PANTHER" id="PTHR19134">
    <property type="entry name" value="RECEPTOR-TYPE TYROSINE-PROTEIN PHOSPHATASE"/>
    <property type="match status" value="1"/>
</dbReference>
<evidence type="ECO:0000259" key="1">
    <source>
        <dbReference type="PROSITE" id="PS50055"/>
    </source>
</evidence>
<name>A0A820QCP6_9BILA</name>
<organism evidence="2 3">
    <name type="scientific">Adineta steineri</name>
    <dbReference type="NCBI Taxonomy" id="433720"/>
    <lineage>
        <taxon>Eukaryota</taxon>
        <taxon>Metazoa</taxon>
        <taxon>Spiralia</taxon>
        <taxon>Gnathifera</taxon>
        <taxon>Rotifera</taxon>
        <taxon>Eurotatoria</taxon>
        <taxon>Bdelloidea</taxon>
        <taxon>Adinetida</taxon>
        <taxon>Adinetidae</taxon>
        <taxon>Adineta</taxon>
    </lineage>
</organism>
<dbReference type="InterPro" id="IPR050348">
    <property type="entry name" value="Protein-Tyr_Phosphatase"/>
</dbReference>
<dbReference type="Gene3D" id="3.90.190.10">
    <property type="entry name" value="Protein tyrosine phosphatase superfamily"/>
    <property type="match status" value="1"/>
</dbReference>
<dbReference type="InterPro" id="IPR029021">
    <property type="entry name" value="Prot-tyrosine_phosphatase-like"/>
</dbReference>
<dbReference type="Pfam" id="PF00102">
    <property type="entry name" value="Y_phosphatase"/>
    <property type="match status" value="1"/>
</dbReference>
<sequence>LEEIPEFTQCNQLLKNRYKDIIPYEHSRVKLIPIDECDSGYINANFITGLHNPREYIACQGPLKTTINDHWQMIWEQNVTFIIMLTDLIERGTVNIL</sequence>
<dbReference type="SUPFAM" id="SSF52799">
    <property type="entry name" value="(Phosphotyrosine protein) phosphatases II"/>
    <property type="match status" value="1"/>
</dbReference>
<feature type="domain" description="Tyrosine-protein phosphatase" evidence="1">
    <location>
        <begin position="15"/>
        <end position="97"/>
    </location>
</feature>
<dbReference type="PROSITE" id="PS50055">
    <property type="entry name" value="TYR_PHOSPHATASE_PTP"/>
    <property type="match status" value="1"/>
</dbReference>
<dbReference type="PRINTS" id="PR00700">
    <property type="entry name" value="PRTYPHPHTASE"/>
</dbReference>
<gene>
    <name evidence="2" type="ORF">KXQ929_LOCUS51932</name>
</gene>
<dbReference type="Proteomes" id="UP000663868">
    <property type="component" value="Unassembled WGS sequence"/>
</dbReference>
<dbReference type="EMBL" id="CAJOBB010026543">
    <property type="protein sequence ID" value="CAF4416710.1"/>
    <property type="molecule type" value="Genomic_DNA"/>
</dbReference>
<dbReference type="GO" id="GO:0004725">
    <property type="term" value="F:protein tyrosine phosphatase activity"/>
    <property type="evidence" value="ECO:0007669"/>
    <property type="project" value="InterPro"/>
</dbReference>
<protein>
    <recommendedName>
        <fullName evidence="1">Tyrosine-protein phosphatase domain-containing protein</fullName>
    </recommendedName>
</protein>
<dbReference type="InterPro" id="IPR000242">
    <property type="entry name" value="PTP_cat"/>
</dbReference>
<reference evidence="2" key="1">
    <citation type="submission" date="2021-02" db="EMBL/GenBank/DDBJ databases">
        <authorList>
            <person name="Nowell W R."/>
        </authorList>
    </citation>
    <scope>NUCLEOTIDE SEQUENCE</scope>
</reference>
<comment type="caution">
    <text evidence="2">The sequence shown here is derived from an EMBL/GenBank/DDBJ whole genome shotgun (WGS) entry which is preliminary data.</text>
</comment>
<feature type="non-terminal residue" evidence="2">
    <location>
        <position position="1"/>
    </location>
</feature>
<evidence type="ECO:0000313" key="2">
    <source>
        <dbReference type="EMBL" id="CAF4416710.1"/>
    </source>
</evidence>
<dbReference type="AlphaFoldDB" id="A0A820QCP6"/>
<evidence type="ECO:0000313" key="3">
    <source>
        <dbReference type="Proteomes" id="UP000663868"/>
    </source>
</evidence>